<evidence type="ECO:0000256" key="2">
    <source>
        <dbReference type="ARBA" id="ARBA00022448"/>
    </source>
</evidence>
<dbReference type="InterPro" id="IPR036259">
    <property type="entry name" value="MFS_trans_sf"/>
</dbReference>
<keyword evidence="10" id="KW-1185">Reference proteome</keyword>
<organism evidence="9 10">
    <name type="scientific">Streptosporangium oxazolinicum</name>
    <dbReference type="NCBI Taxonomy" id="909287"/>
    <lineage>
        <taxon>Bacteria</taxon>
        <taxon>Bacillati</taxon>
        <taxon>Actinomycetota</taxon>
        <taxon>Actinomycetes</taxon>
        <taxon>Streptosporangiales</taxon>
        <taxon>Streptosporangiaceae</taxon>
        <taxon>Streptosporangium</taxon>
    </lineage>
</organism>
<dbReference type="SUPFAM" id="SSF103473">
    <property type="entry name" value="MFS general substrate transporter"/>
    <property type="match status" value="1"/>
</dbReference>
<dbReference type="PANTHER" id="PTHR23513">
    <property type="entry name" value="INTEGRAL MEMBRANE EFFLUX PROTEIN-RELATED"/>
    <property type="match status" value="1"/>
</dbReference>
<feature type="transmembrane region" description="Helical" evidence="7">
    <location>
        <begin position="234"/>
        <end position="261"/>
    </location>
</feature>
<feature type="transmembrane region" description="Helical" evidence="7">
    <location>
        <begin position="56"/>
        <end position="78"/>
    </location>
</feature>
<keyword evidence="4 7" id="KW-0812">Transmembrane</keyword>
<evidence type="ECO:0000313" key="10">
    <source>
        <dbReference type="Proteomes" id="UP001501251"/>
    </source>
</evidence>
<keyword evidence="5 7" id="KW-1133">Transmembrane helix</keyword>
<comment type="subcellular location">
    <subcellularLocation>
        <location evidence="1">Cell membrane</location>
        <topology evidence="1">Multi-pass membrane protein</topology>
    </subcellularLocation>
</comment>
<feature type="transmembrane region" description="Helical" evidence="7">
    <location>
        <begin position="267"/>
        <end position="287"/>
    </location>
</feature>
<evidence type="ECO:0000256" key="6">
    <source>
        <dbReference type="ARBA" id="ARBA00023136"/>
    </source>
</evidence>
<feature type="transmembrane region" description="Helical" evidence="7">
    <location>
        <begin position="364"/>
        <end position="383"/>
    </location>
</feature>
<comment type="caution">
    <text evidence="9">The sequence shown here is derived from an EMBL/GenBank/DDBJ whole genome shotgun (WGS) entry which is preliminary data.</text>
</comment>
<dbReference type="PROSITE" id="PS50850">
    <property type="entry name" value="MFS"/>
    <property type="match status" value="1"/>
</dbReference>
<gene>
    <name evidence="9" type="ORF">GCM10022252_42880</name>
</gene>
<keyword evidence="6 7" id="KW-0472">Membrane</keyword>
<feature type="transmembrane region" description="Helical" evidence="7">
    <location>
        <begin position="322"/>
        <end position="343"/>
    </location>
</feature>
<dbReference type="InterPro" id="IPR010290">
    <property type="entry name" value="TM_effector"/>
</dbReference>
<dbReference type="CDD" id="cd06173">
    <property type="entry name" value="MFS_MefA_like"/>
    <property type="match status" value="1"/>
</dbReference>
<evidence type="ECO:0000256" key="7">
    <source>
        <dbReference type="SAM" id="Phobius"/>
    </source>
</evidence>
<evidence type="ECO:0000313" key="9">
    <source>
        <dbReference type="EMBL" id="GAA4196081.1"/>
    </source>
</evidence>
<feature type="transmembrane region" description="Helical" evidence="7">
    <location>
        <begin position="170"/>
        <end position="195"/>
    </location>
</feature>
<dbReference type="EMBL" id="BAABAQ010000007">
    <property type="protein sequence ID" value="GAA4196081.1"/>
    <property type="molecule type" value="Genomic_DNA"/>
</dbReference>
<dbReference type="Proteomes" id="UP001501251">
    <property type="component" value="Unassembled WGS sequence"/>
</dbReference>
<evidence type="ECO:0000256" key="5">
    <source>
        <dbReference type="ARBA" id="ARBA00022989"/>
    </source>
</evidence>
<sequence length="424" mass="44266">MDSKATPTAHRRSLWRHRDFTLLWAAQTVSQIGSQITFFAIPVIALTVLDASTTQVGLLAAAETLPFLLVSLPAGVWVDRWDRRRILIFTDVGRMVVLATLPLAYLFDLLSIGLMLVVGLLVGVQTVFFDIADQAFLPSVVETEDIPAGNTRLEVSRSIAYLGGPGLGGLLVQVLIAPLVLLFNVAGYLVSAVLVSMITRRPAAGPDPAAPRRRMVTEIGEGLRFVFGNRTLRAIALCTALMNLIGLGGALTALLVVFALGDLGLTPGALGLILTLGNAGALLGAMVNARVVRTLGLGPTLVGAAVLAVLPILLIASAGAGAGSLLVSVAIGLMLAGISVYNINQISLRQAITPTELQGRMNASMRFAVWGTLPLGAAVGGVLGDVFGVRPMLWVLGSLAALVCLPLLLTREIRTLRTGPGGKG</sequence>
<evidence type="ECO:0000259" key="8">
    <source>
        <dbReference type="PROSITE" id="PS50850"/>
    </source>
</evidence>
<evidence type="ECO:0000256" key="4">
    <source>
        <dbReference type="ARBA" id="ARBA00022692"/>
    </source>
</evidence>
<feature type="transmembrane region" description="Helical" evidence="7">
    <location>
        <begin position="98"/>
        <end position="122"/>
    </location>
</feature>
<keyword evidence="3" id="KW-1003">Cell membrane</keyword>
<feature type="domain" description="Major facilitator superfamily (MFS) profile" evidence="8">
    <location>
        <begin position="180"/>
        <end position="424"/>
    </location>
</feature>
<name>A0ABP8B216_9ACTN</name>
<dbReference type="InterPro" id="IPR020846">
    <property type="entry name" value="MFS_dom"/>
</dbReference>
<reference evidence="10" key="1">
    <citation type="journal article" date="2019" name="Int. J. Syst. Evol. Microbiol.">
        <title>The Global Catalogue of Microorganisms (GCM) 10K type strain sequencing project: providing services to taxonomists for standard genome sequencing and annotation.</title>
        <authorList>
            <consortium name="The Broad Institute Genomics Platform"/>
            <consortium name="The Broad Institute Genome Sequencing Center for Infectious Disease"/>
            <person name="Wu L."/>
            <person name="Ma J."/>
        </authorList>
    </citation>
    <scope>NUCLEOTIDE SEQUENCE [LARGE SCALE GENOMIC DNA]</scope>
    <source>
        <strain evidence="10">JCM 17388</strain>
    </source>
</reference>
<feature type="transmembrane region" description="Helical" evidence="7">
    <location>
        <begin position="21"/>
        <end position="44"/>
    </location>
</feature>
<dbReference type="RefSeq" id="WP_344919752.1">
    <property type="nucleotide sequence ID" value="NZ_BAABAQ010000007.1"/>
</dbReference>
<dbReference type="PANTHER" id="PTHR23513:SF6">
    <property type="entry name" value="MAJOR FACILITATOR SUPERFAMILY ASSOCIATED DOMAIN-CONTAINING PROTEIN"/>
    <property type="match status" value="1"/>
</dbReference>
<evidence type="ECO:0000256" key="3">
    <source>
        <dbReference type="ARBA" id="ARBA00022475"/>
    </source>
</evidence>
<feature type="transmembrane region" description="Helical" evidence="7">
    <location>
        <begin position="389"/>
        <end position="409"/>
    </location>
</feature>
<feature type="transmembrane region" description="Helical" evidence="7">
    <location>
        <begin position="294"/>
        <end position="316"/>
    </location>
</feature>
<dbReference type="Gene3D" id="1.20.1250.20">
    <property type="entry name" value="MFS general substrate transporter like domains"/>
    <property type="match status" value="1"/>
</dbReference>
<accession>A0ABP8B216</accession>
<evidence type="ECO:0000256" key="1">
    <source>
        <dbReference type="ARBA" id="ARBA00004651"/>
    </source>
</evidence>
<protein>
    <submittedName>
        <fullName evidence="9">MFS transporter</fullName>
    </submittedName>
</protein>
<dbReference type="Pfam" id="PF05977">
    <property type="entry name" value="MFS_3"/>
    <property type="match status" value="1"/>
</dbReference>
<keyword evidence="2" id="KW-0813">Transport</keyword>
<proteinExistence type="predicted"/>